<name>A0A443HX25_BYSSP</name>
<feature type="compositionally biased region" description="Basic and acidic residues" evidence="7">
    <location>
        <begin position="1"/>
        <end position="10"/>
    </location>
</feature>
<evidence type="ECO:0000256" key="1">
    <source>
        <dbReference type="ARBA" id="ARBA00004123"/>
    </source>
</evidence>
<dbReference type="GO" id="GO:0006351">
    <property type="term" value="P:DNA-templated transcription"/>
    <property type="evidence" value="ECO:0007669"/>
    <property type="project" value="InterPro"/>
</dbReference>
<dbReference type="GO" id="GO:0008270">
    <property type="term" value="F:zinc ion binding"/>
    <property type="evidence" value="ECO:0007669"/>
    <property type="project" value="InterPro"/>
</dbReference>
<dbReference type="STRING" id="264951.A0A443HX25"/>
<dbReference type="VEuPathDB" id="FungiDB:C8Q69DRAFT_465038"/>
<evidence type="ECO:0000256" key="3">
    <source>
        <dbReference type="ARBA" id="ARBA00023015"/>
    </source>
</evidence>
<evidence type="ECO:0000313" key="9">
    <source>
        <dbReference type="EMBL" id="RWQ96386.1"/>
    </source>
</evidence>
<keyword evidence="2" id="KW-0479">Metal-binding</keyword>
<organism evidence="9 10">
    <name type="scientific">Byssochlamys spectabilis</name>
    <name type="common">Paecilomyces variotii</name>
    <dbReference type="NCBI Taxonomy" id="264951"/>
    <lineage>
        <taxon>Eukaryota</taxon>
        <taxon>Fungi</taxon>
        <taxon>Dikarya</taxon>
        <taxon>Ascomycota</taxon>
        <taxon>Pezizomycotina</taxon>
        <taxon>Eurotiomycetes</taxon>
        <taxon>Eurotiomycetidae</taxon>
        <taxon>Eurotiales</taxon>
        <taxon>Thermoascaceae</taxon>
        <taxon>Paecilomyces</taxon>
    </lineage>
</organism>
<evidence type="ECO:0000259" key="8">
    <source>
        <dbReference type="PROSITE" id="PS50048"/>
    </source>
</evidence>
<dbReference type="InterPro" id="IPR007219">
    <property type="entry name" value="XnlR_reg_dom"/>
</dbReference>
<dbReference type="Proteomes" id="UP000283841">
    <property type="component" value="Unassembled WGS sequence"/>
</dbReference>
<dbReference type="SUPFAM" id="SSF57701">
    <property type="entry name" value="Zn2/Cys6 DNA-binding domain"/>
    <property type="match status" value="1"/>
</dbReference>
<dbReference type="InterPro" id="IPR050613">
    <property type="entry name" value="Sec_Metabolite_Reg"/>
</dbReference>
<keyword evidence="10" id="KW-1185">Reference proteome</keyword>
<dbReference type="PANTHER" id="PTHR31001:SF85">
    <property type="entry name" value="ZN(II)2CYS6 TRANSCRIPTION FACTOR (EUROFUNG)"/>
    <property type="match status" value="1"/>
</dbReference>
<dbReference type="InterPro" id="IPR001138">
    <property type="entry name" value="Zn2Cys6_DnaBD"/>
</dbReference>
<feature type="region of interest" description="Disordered" evidence="7">
    <location>
        <begin position="1"/>
        <end position="32"/>
    </location>
</feature>
<evidence type="ECO:0000256" key="6">
    <source>
        <dbReference type="ARBA" id="ARBA00023242"/>
    </source>
</evidence>
<dbReference type="PROSITE" id="PS50048">
    <property type="entry name" value="ZN2_CY6_FUNGAL_2"/>
    <property type="match status" value="1"/>
</dbReference>
<sequence>MATGSEDRPDPISGSDTAAVSPSSAQSERRQRHSCVLCSRRKVKCDKHHPCSACTKAQVQCVFSSPAPSRRHKRKHVEEDVYARLRRYEDLLKKNNIDTSTNDGWIHYGVESRAARQVPATSNQVATGQKSKSAEKESNLWVYLSDELRNPSQDRLAKASPPPETISPNRVGPAEPSPDGNFLLLGSVPPGIDLASAHPRPSNIFRLWQIFLNQIHPLTKVIHAPTVQQQILEASDDIQNIPKELEALMFVIYYFAAHGLKQSECENLFGEDKSVLVSRYCTAAQKALIAADFISSSSLTTLQAFVLFLFATHKSNSLFILAGVALRIGQRLNLTQVQPGPGITPFESEMRLRLWWQIAFLDLRASRAVGLHSSCSMQLRASRPLGADLTDADDDDVRLPLNVNDSDLYPEMSSLPIEHSGPTEMIYCLMKYDAALFLRHSPTAAPLKGRPQVLATPALPMAVKDKILNELEDLFNRKYLRYCDPRIPLHLITMTMAGLAISRLRFLSHHPRQYPDGQASLSREENDMLFAMSVKLLQLDTQLRRIQFLEYFPWHGNAKGQLDAFIYALSDLRRRTTGDIVSNAWEQVEILFEEHPELITDRENSLYSALRELTLSAWEARKAELVRQRQHDASDTGPVDPNFITQLLSYSNNTQLDSHHSNSTTSSSNNTTNNNNNNNNQTPHTDILPPENTMSIPAIIQNPPHRPLQRTDHPLNSTGGSTFLDFQNERSAAAAATEVGLPMNNNDDMDWTYWEDLMQGQNQNQNSNLIFQSLDGDYYGRPFFEQNRFWQ</sequence>
<feature type="compositionally biased region" description="Low complexity" evidence="7">
    <location>
        <begin position="661"/>
        <end position="680"/>
    </location>
</feature>
<evidence type="ECO:0000256" key="4">
    <source>
        <dbReference type="ARBA" id="ARBA00023125"/>
    </source>
</evidence>
<gene>
    <name evidence="9" type="ORF">C8Q69DRAFT_465038</name>
</gene>
<evidence type="ECO:0000256" key="2">
    <source>
        <dbReference type="ARBA" id="ARBA00022723"/>
    </source>
</evidence>
<comment type="subcellular location">
    <subcellularLocation>
        <location evidence="1">Nucleus</location>
    </subcellularLocation>
</comment>
<evidence type="ECO:0000256" key="5">
    <source>
        <dbReference type="ARBA" id="ARBA00023163"/>
    </source>
</evidence>
<dbReference type="PANTHER" id="PTHR31001">
    <property type="entry name" value="UNCHARACTERIZED TRANSCRIPTIONAL REGULATORY PROTEIN"/>
    <property type="match status" value="1"/>
</dbReference>
<keyword evidence="3" id="KW-0805">Transcription regulation</keyword>
<dbReference type="CDD" id="cd00067">
    <property type="entry name" value="GAL4"/>
    <property type="match status" value="1"/>
</dbReference>
<evidence type="ECO:0000313" key="10">
    <source>
        <dbReference type="Proteomes" id="UP000283841"/>
    </source>
</evidence>
<keyword evidence="6" id="KW-0539">Nucleus</keyword>
<dbReference type="GeneID" id="39599742"/>
<keyword evidence="4" id="KW-0238">DNA-binding</keyword>
<feature type="compositionally biased region" description="Polar residues" evidence="7">
    <location>
        <begin position="14"/>
        <end position="26"/>
    </location>
</feature>
<feature type="region of interest" description="Disordered" evidence="7">
    <location>
        <begin position="654"/>
        <end position="692"/>
    </location>
</feature>
<comment type="caution">
    <text evidence="9">The sequence shown here is derived from an EMBL/GenBank/DDBJ whole genome shotgun (WGS) entry which is preliminary data.</text>
</comment>
<evidence type="ECO:0000256" key="7">
    <source>
        <dbReference type="SAM" id="MobiDB-lite"/>
    </source>
</evidence>
<keyword evidence="5" id="KW-0804">Transcription</keyword>
<dbReference type="Gene3D" id="4.10.240.10">
    <property type="entry name" value="Zn(2)-C6 fungal-type DNA-binding domain"/>
    <property type="match status" value="1"/>
</dbReference>
<dbReference type="SMART" id="SM00066">
    <property type="entry name" value="GAL4"/>
    <property type="match status" value="1"/>
</dbReference>
<dbReference type="GO" id="GO:0003677">
    <property type="term" value="F:DNA binding"/>
    <property type="evidence" value="ECO:0007669"/>
    <property type="project" value="UniProtKB-KW"/>
</dbReference>
<dbReference type="PROSITE" id="PS00463">
    <property type="entry name" value="ZN2_CY6_FUNGAL_1"/>
    <property type="match status" value="1"/>
</dbReference>
<dbReference type="EMBL" id="RCNU01000004">
    <property type="protein sequence ID" value="RWQ96386.1"/>
    <property type="molecule type" value="Genomic_DNA"/>
</dbReference>
<reference evidence="9 10" key="1">
    <citation type="journal article" date="2018" name="Front. Microbiol.">
        <title>Genomic and genetic insights into a cosmopolitan fungus, Paecilomyces variotii (Eurotiales).</title>
        <authorList>
            <person name="Urquhart A.S."/>
            <person name="Mondo S.J."/>
            <person name="Makela M.R."/>
            <person name="Hane J.K."/>
            <person name="Wiebenga A."/>
            <person name="He G."/>
            <person name="Mihaltcheva S."/>
            <person name="Pangilinan J."/>
            <person name="Lipzen A."/>
            <person name="Barry K."/>
            <person name="de Vries R.P."/>
            <person name="Grigoriev I.V."/>
            <person name="Idnurm A."/>
        </authorList>
    </citation>
    <scope>NUCLEOTIDE SEQUENCE [LARGE SCALE GENOMIC DNA]</scope>
    <source>
        <strain evidence="9 10">CBS 101075</strain>
    </source>
</reference>
<proteinExistence type="predicted"/>
<dbReference type="Pfam" id="PF04082">
    <property type="entry name" value="Fungal_trans"/>
    <property type="match status" value="1"/>
</dbReference>
<dbReference type="GO" id="GO:0005634">
    <property type="term" value="C:nucleus"/>
    <property type="evidence" value="ECO:0007669"/>
    <property type="project" value="UniProtKB-SubCell"/>
</dbReference>
<dbReference type="CDD" id="cd12148">
    <property type="entry name" value="fungal_TF_MHR"/>
    <property type="match status" value="1"/>
</dbReference>
<feature type="region of interest" description="Disordered" evidence="7">
    <location>
        <begin position="152"/>
        <end position="174"/>
    </location>
</feature>
<dbReference type="Pfam" id="PF00172">
    <property type="entry name" value="Zn_clus"/>
    <property type="match status" value="1"/>
</dbReference>
<feature type="domain" description="Zn(2)-C6 fungal-type" evidence="8">
    <location>
        <begin position="34"/>
        <end position="63"/>
    </location>
</feature>
<dbReference type="GO" id="GO:0000981">
    <property type="term" value="F:DNA-binding transcription factor activity, RNA polymerase II-specific"/>
    <property type="evidence" value="ECO:0007669"/>
    <property type="project" value="InterPro"/>
</dbReference>
<dbReference type="InterPro" id="IPR036864">
    <property type="entry name" value="Zn2-C6_fun-type_DNA-bd_sf"/>
</dbReference>
<dbReference type="RefSeq" id="XP_028486031.1">
    <property type="nucleotide sequence ID" value="XM_028630465.1"/>
</dbReference>
<protein>
    <recommendedName>
        <fullName evidence="8">Zn(2)-C6 fungal-type domain-containing protein</fullName>
    </recommendedName>
</protein>
<accession>A0A443HX25</accession>
<dbReference type="AlphaFoldDB" id="A0A443HX25"/>